<dbReference type="EMBL" id="SJPL01000001">
    <property type="protein sequence ID" value="TWT70008.1"/>
    <property type="molecule type" value="Genomic_DNA"/>
</dbReference>
<dbReference type="AlphaFoldDB" id="A0A5C5Y505"/>
<name>A0A5C5Y505_9PLAN</name>
<sequence>MNTKLSNDQRDQLRREAGLLTTDEAAAVLGCEPIDVARQYWLGTFTENTNAKGEPLIALADVSRYTARGCPGLSDTPRVDGGWFDLRPAISQVEFFQAMKKDPMAFTRSDHRGNLGVLYLAGEAHRFARRFVDRLPMSALSAKSGAMKFYLAGPKAFAKFKAEFQNEMMGTDHGATSRPSKFLAAMGDSSKPKRSSRIRIAGEKSLANSPLSVVTASDRVDFGPGLIGEALQLAF</sequence>
<reference evidence="1 2" key="1">
    <citation type="submission" date="2019-02" db="EMBL/GenBank/DDBJ databases">
        <title>Deep-cultivation of Planctomycetes and their phenomic and genomic characterization uncovers novel biology.</title>
        <authorList>
            <person name="Wiegand S."/>
            <person name="Jogler M."/>
            <person name="Boedeker C."/>
            <person name="Pinto D."/>
            <person name="Vollmers J."/>
            <person name="Rivas-Marin E."/>
            <person name="Kohn T."/>
            <person name="Peeters S.H."/>
            <person name="Heuer A."/>
            <person name="Rast P."/>
            <person name="Oberbeckmann S."/>
            <person name="Bunk B."/>
            <person name="Jeske O."/>
            <person name="Meyerdierks A."/>
            <person name="Storesund J.E."/>
            <person name="Kallscheuer N."/>
            <person name="Luecker S."/>
            <person name="Lage O.M."/>
            <person name="Pohl T."/>
            <person name="Merkel B.J."/>
            <person name="Hornburger P."/>
            <person name="Mueller R.-W."/>
            <person name="Bruemmer F."/>
            <person name="Labrenz M."/>
            <person name="Spormann A.M."/>
            <person name="Op Den Camp H."/>
            <person name="Overmann J."/>
            <person name="Amann R."/>
            <person name="Jetten M.S.M."/>
            <person name="Mascher T."/>
            <person name="Medema M.H."/>
            <person name="Devos D.P."/>
            <person name="Kaster A.-K."/>
            <person name="Ovreas L."/>
            <person name="Rohde M."/>
            <person name="Galperin M.Y."/>
            <person name="Jogler C."/>
        </authorList>
    </citation>
    <scope>NUCLEOTIDE SEQUENCE [LARGE SCALE GENOMIC DNA]</scope>
    <source>
        <strain evidence="1 2">Pan14r</strain>
    </source>
</reference>
<gene>
    <name evidence="1" type="ORF">Pan14r_23050</name>
</gene>
<protein>
    <submittedName>
        <fullName evidence="1">Uncharacterized protein</fullName>
    </submittedName>
</protein>
<dbReference type="Proteomes" id="UP000317238">
    <property type="component" value="Unassembled WGS sequence"/>
</dbReference>
<proteinExistence type="predicted"/>
<evidence type="ECO:0000313" key="1">
    <source>
        <dbReference type="EMBL" id="TWT70008.1"/>
    </source>
</evidence>
<dbReference type="RefSeq" id="WP_146439137.1">
    <property type="nucleotide sequence ID" value="NZ_SJPL01000001.1"/>
</dbReference>
<accession>A0A5C5Y505</accession>
<organism evidence="1 2">
    <name type="scientific">Crateriforma conspicua</name>
    <dbReference type="NCBI Taxonomy" id="2527996"/>
    <lineage>
        <taxon>Bacteria</taxon>
        <taxon>Pseudomonadati</taxon>
        <taxon>Planctomycetota</taxon>
        <taxon>Planctomycetia</taxon>
        <taxon>Planctomycetales</taxon>
        <taxon>Planctomycetaceae</taxon>
        <taxon>Crateriforma</taxon>
    </lineage>
</organism>
<comment type="caution">
    <text evidence="1">The sequence shown here is derived from an EMBL/GenBank/DDBJ whole genome shotgun (WGS) entry which is preliminary data.</text>
</comment>
<evidence type="ECO:0000313" key="2">
    <source>
        <dbReference type="Proteomes" id="UP000317238"/>
    </source>
</evidence>
<keyword evidence="2" id="KW-1185">Reference proteome</keyword>